<dbReference type="SUPFAM" id="SSF54897">
    <property type="entry name" value="Protease propeptides/inhibitors"/>
    <property type="match status" value="1"/>
</dbReference>
<feature type="compositionally biased region" description="Low complexity" evidence="15">
    <location>
        <begin position="780"/>
        <end position="805"/>
    </location>
</feature>
<feature type="transmembrane region" description="Helical" evidence="16">
    <location>
        <begin position="916"/>
        <end position="936"/>
    </location>
</feature>
<dbReference type="PANTHER" id="PTHR42884:SF3">
    <property type="entry name" value="FURIN-LIKE PROTEASE 1, ISOFORMS 1_1-X_2"/>
    <property type="match status" value="1"/>
</dbReference>
<dbReference type="FunFam" id="3.30.70.850:FF:000001">
    <property type="entry name" value="Proprotein convertase subtilisin/kexin type 5"/>
    <property type="match status" value="1"/>
</dbReference>
<dbReference type="PROSITE" id="PS51892">
    <property type="entry name" value="SUBTILASE"/>
    <property type="match status" value="1"/>
</dbReference>
<evidence type="ECO:0000256" key="14">
    <source>
        <dbReference type="RuleBase" id="RU003355"/>
    </source>
</evidence>
<dbReference type="InterPro" id="IPR034182">
    <property type="entry name" value="Kexin/furin"/>
</dbReference>
<keyword evidence="9" id="KW-0865">Zymogen</keyword>
<dbReference type="InterPro" id="IPR022398">
    <property type="entry name" value="Peptidase_S8_His-AS"/>
</dbReference>
<keyword evidence="3 13" id="KW-0645">Protease</keyword>
<evidence type="ECO:0000256" key="15">
    <source>
        <dbReference type="SAM" id="MobiDB-lite"/>
    </source>
</evidence>
<dbReference type="PANTHER" id="PTHR42884">
    <property type="entry name" value="PROPROTEIN CONVERTASE SUBTILISIN/KEXIN-RELATED"/>
    <property type="match status" value="1"/>
</dbReference>
<organism evidence="18 19">
    <name type="scientific">Schistosoma margrebowiei</name>
    <dbReference type="NCBI Taxonomy" id="48269"/>
    <lineage>
        <taxon>Eukaryota</taxon>
        <taxon>Metazoa</taxon>
        <taxon>Spiralia</taxon>
        <taxon>Lophotrochozoa</taxon>
        <taxon>Platyhelminthes</taxon>
        <taxon>Trematoda</taxon>
        <taxon>Digenea</taxon>
        <taxon>Strigeidida</taxon>
        <taxon>Schistosomatoidea</taxon>
        <taxon>Schistosomatidae</taxon>
        <taxon>Schistosoma</taxon>
    </lineage>
</organism>
<evidence type="ECO:0000256" key="3">
    <source>
        <dbReference type="ARBA" id="ARBA00022670"/>
    </source>
</evidence>
<dbReference type="AlphaFoldDB" id="A0AA85AEY9"/>
<feature type="domain" description="P/Homo B" evidence="17">
    <location>
        <begin position="494"/>
        <end position="634"/>
    </location>
</feature>
<dbReference type="PROSITE" id="PS51829">
    <property type="entry name" value="P_HOMO_B"/>
    <property type="match status" value="1"/>
</dbReference>
<feature type="active site" description="Charge relay system" evidence="12 13">
    <location>
        <position position="236"/>
    </location>
</feature>
<keyword evidence="6 13" id="KW-0378">Hydrolase</keyword>
<dbReference type="GO" id="GO:0016486">
    <property type="term" value="P:peptide hormone processing"/>
    <property type="evidence" value="ECO:0007669"/>
    <property type="project" value="TreeGrafter"/>
</dbReference>
<dbReference type="InterPro" id="IPR023827">
    <property type="entry name" value="Peptidase_S8_Asp-AS"/>
</dbReference>
<evidence type="ECO:0000256" key="13">
    <source>
        <dbReference type="PROSITE-ProRule" id="PRU01240"/>
    </source>
</evidence>
<keyword evidence="11" id="KW-0325">Glycoprotein</keyword>
<evidence type="ECO:0000256" key="5">
    <source>
        <dbReference type="ARBA" id="ARBA00022729"/>
    </source>
</evidence>
<evidence type="ECO:0000256" key="9">
    <source>
        <dbReference type="ARBA" id="ARBA00023145"/>
    </source>
</evidence>
<evidence type="ECO:0000313" key="19">
    <source>
        <dbReference type="WBParaSite" id="SMRG1_77480.2"/>
    </source>
</evidence>
<dbReference type="Gene3D" id="3.40.50.200">
    <property type="entry name" value="Peptidase S8/S53 domain"/>
    <property type="match status" value="1"/>
</dbReference>
<evidence type="ECO:0000256" key="11">
    <source>
        <dbReference type="ARBA" id="ARBA00023180"/>
    </source>
</evidence>
<dbReference type="InterPro" id="IPR023828">
    <property type="entry name" value="Peptidase_S8_Ser-AS"/>
</dbReference>
<keyword evidence="16" id="KW-0812">Transmembrane</keyword>
<feature type="compositionally biased region" description="Polar residues" evidence="15">
    <location>
        <begin position="651"/>
        <end position="665"/>
    </location>
</feature>
<dbReference type="WBParaSite" id="SMRG1_77480.2">
    <property type="protein sequence ID" value="SMRG1_77480.2"/>
    <property type="gene ID" value="SMRG1_77480"/>
</dbReference>
<dbReference type="SUPFAM" id="SSF52743">
    <property type="entry name" value="Subtilisin-like"/>
    <property type="match status" value="1"/>
</dbReference>
<feature type="active site" description="Charge relay system" evidence="12 13">
    <location>
        <position position="418"/>
    </location>
</feature>
<dbReference type="InterPro" id="IPR002884">
    <property type="entry name" value="P_dom"/>
</dbReference>
<dbReference type="PRINTS" id="PR00723">
    <property type="entry name" value="SUBTILISIN"/>
</dbReference>
<feature type="active site" description="Charge relay system" evidence="12 13">
    <location>
        <position position="192"/>
    </location>
</feature>
<dbReference type="Pfam" id="PF00082">
    <property type="entry name" value="Peptidase_S8"/>
    <property type="match status" value="1"/>
</dbReference>
<evidence type="ECO:0000313" key="18">
    <source>
        <dbReference type="Proteomes" id="UP000050790"/>
    </source>
</evidence>
<accession>A0AA85AEY9</accession>
<protein>
    <recommendedName>
        <fullName evidence="17">P/Homo B domain-containing protein</fullName>
    </recommendedName>
</protein>
<feature type="region of interest" description="Disordered" evidence="15">
    <location>
        <begin position="206"/>
        <end position="235"/>
    </location>
</feature>
<sequence length="937" mass="103716">MEYIFLSYPPNLTRSLQIYKICSLVCIIFITVRLCCCVTNNQTISKQNVPITPELSDLSHNKRKALYTPYWAVEIKGGEKAARAIAEKYGFLYLGEILPGIYHFKHNRISKRSLRQNNYYHDQLANDEQVVWLEQQVAKVRVKRDVHIPVKDPKWPQMWYLNRGGPGGLDMNVQSVWARGYAGQSVVVTILDDGLETDHPDLKDNYDPFASYDVNSNDDNPEPRYLTRDKSNTNRHGTRCAGEVAAAANNSVCGLGIAYKARIGGVRMLDGDVTDAMESRSLSHQLQHIDVYSASWGPEDDGKTVDGPGKLAQMAFRNGIQMGRRGLGSIFVWASGNGGTSHDNCNCDGYTNSIYTLGVGSVSEHGSVPWYAELCSSTLAVTYSSGGRGERGVNRQWRNLAITTDLNHTCTDNHSGTSASAPLAAGICALTLSANPNLTWRDLQYLVVYTARPDGLYADDWHVNGVGRRVSHAFGYGLMDAAAMVDLALNWTNVPPQRVCEAQAPMTGDPITIRQMSKENLALTTDGCESAAALAGDLSHRVVHLEHVQAKVTLSSVQRGEIELWLTSPAGTISQLLSKRPKDIDVAGFHAWPFMSVHYWGELANGTWKLTVKSGNAVVLIHDWSLILYGTNTPPPSVPSSSHRRGVRQLPRNQESNPSAKSQKTWIDPQKDKFHSSKTSQQPQQKSIETSKHYSLDSVLNPINQENGDHSSIGSSENQNSYPYPPFYYLNNQNSYRYWPTWNSEYQSLSPVQVPPPPPPPPPPIPKISVLSLPPPPAPLSSSSSSSSSSAASHPLSSSSSSSSSHEFYPNYFPQSSIPFSSTDHSSSNHGLDESNPSIEFDLPSLVVQSNDFAHIETSNTLDRNGYSEHELSLSQNHGQLLVNHDESIQRSNHKIENNNNYININNKNTLNNSVYFINVNFLYLLSSLILFILFVY</sequence>
<name>A0AA85AEY9_9TREM</name>
<dbReference type="InterPro" id="IPR032815">
    <property type="entry name" value="S8_pro-domain"/>
</dbReference>
<keyword evidence="5" id="KW-0732">Signal</keyword>
<evidence type="ECO:0000256" key="4">
    <source>
        <dbReference type="ARBA" id="ARBA00022685"/>
    </source>
</evidence>
<feature type="region of interest" description="Disordered" evidence="15">
    <location>
        <begin position="749"/>
        <end position="805"/>
    </location>
</feature>
<dbReference type="CDD" id="cd04059">
    <property type="entry name" value="Peptidases_S8_Protein_convertases_Kexins_Furin-like"/>
    <property type="match status" value="1"/>
</dbReference>
<dbReference type="InterPro" id="IPR015500">
    <property type="entry name" value="Peptidase_S8_subtilisin-rel"/>
</dbReference>
<feature type="compositionally biased region" description="Pro residues" evidence="15">
    <location>
        <begin position="753"/>
        <end position="766"/>
    </location>
</feature>
<evidence type="ECO:0000256" key="7">
    <source>
        <dbReference type="ARBA" id="ARBA00022825"/>
    </source>
</evidence>
<dbReference type="GO" id="GO:0008038">
    <property type="term" value="P:neuron recognition"/>
    <property type="evidence" value="ECO:0007669"/>
    <property type="project" value="UniProtKB-ARBA"/>
</dbReference>
<dbReference type="GO" id="GO:0004252">
    <property type="term" value="F:serine-type endopeptidase activity"/>
    <property type="evidence" value="ECO:0007669"/>
    <property type="project" value="UniProtKB-UniRule"/>
</dbReference>
<keyword evidence="16" id="KW-1133">Transmembrane helix</keyword>
<comment type="cofactor">
    <cofactor evidence="1">
        <name>Ca(2+)</name>
        <dbReference type="ChEBI" id="CHEBI:29108"/>
    </cofactor>
</comment>
<evidence type="ECO:0000256" key="12">
    <source>
        <dbReference type="PIRSR" id="PIRSR615500-1"/>
    </source>
</evidence>
<evidence type="ECO:0000256" key="2">
    <source>
        <dbReference type="ARBA" id="ARBA00004370"/>
    </source>
</evidence>
<dbReference type="SUPFAM" id="SSF49785">
    <property type="entry name" value="Galactose-binding domain-like"/>
    <property type="match status" value="1"/>
</dbReference>
<dbReference type="Proteomes" id="UP000050790">
    <property type="component" value="Unassembled WGS sequence"/>
</dbReference>
<dbReference type="Pfam" id="PF01483">
    <property type="entry name" value="P_proprotein"/>
    <property type="match status" value="1"/>
</dbReference>
<dbReference type="InterPro" id="IPR038466">
    <property type="entry name" value="S8_pro-domain_sf"/>
</dbReference>
<feature type="compositionally biased region" description="Low complexity" evidence="15">
    <location>
        <begin position="677"/>
        <end position="687"/>
    </location>
</feature>
<reference evidence="19" key="1">
    <citation type="submission" date="2023-11" db="UniProtKB">
        <authorList>
            <consortium name="WormBaseParasite"/>
        </authorList>
    </citation>
    <scope>IDENTIFICATION</scope>
</reference>
<evidence type="ECO:0000256" key="8">
    <source>
        <dbReference type="ARBA" id="ARBA00023136"/>
    </source>
</evidence>
<comment type="similarity">
    <text evidence="13 14">Belongs to the peptidase S8 family.</text>
</comment>
<dbReference type="Pfam" id="PF16470">
    <property type="entry name" value="S8_pro-domain"/>
    <property type="match status" value="1"/>
</dbReference>
<dbReference type="InterPro" id="IPR000209">
    <property type="entry name" value="Peptidase_S8/S53_dom"/>
</dbReference>
<dbReference type="FunFam" id="2.60.120.260:FF:000006">
    <property type="entry name" value="Proprotein convertase subtilisin/kexin type 5"/>
    <property type="match status" value="1"/>
</dbReference>
<comment type="subcellular location">
    <subcellularLocation>
        <location evidence="2">Membrane</location>
    </subcellularLocation>
</comment>
<dbReference type="PROSITE" id="PS00137">
    <property type="entry name" value="SUBTILASE_HIS"/>
    <property type="match status" value="1"/>
</dbReference>
<dbReference type="PROSITE" id="PS00138">
    <property type="entry name" value="SUBTILASE_SER"/>
    <property type="match status" value="1"/>
</dbReference>
<evidence type="ECO:0000256" key="6">
    <source>
        <dbReference type="ARBA" id="ARBA00022801"/>
    </source>
</evidence>
<keyword evidence="4" id="KW-0165">Cleavage on pair of basic residues</keyword>
<evidence type="ECO:0000256" key="10">
    <source>
        <dbReference type="ARBA" id="ARBA00023157"/>
    </source>
</evidence>
<keyword evidence="7 13" id="KW-0720">Serine protease</keyword>
<dbReference type="InterPro" id="IPR008979">
    <property type="entry name" value="Galactose-bd-like_sf"/>
</dbReference>
<keyword evidence="8 16" id="KW-0472">Membrane</keyword>
<keyword evidence="10" id="KW-1015">Disulfide bond</keyword>
<proteinExistence type="inferred from homology"/>
<dbReference type="Gene3D" id="3.30.70.850">
    <property type="entry name" value="Peptidase S8, pro-domain"/>
    <property type="match status" value="1"/>
</dbReference>
<dbReference type="GO" id="GO:0005802">
    <property type="term" value="C:trans-Golgi network"/>
    <property type="evidence" value="ECO:0007669"/>
    <property type="project" value="TreeGrafter"/>
</dbReference>
<evidence type="ECO:0000259" key="17">
    <source>
        <dbReference type="PROSITE" id="PS51829"/>
    </source>
</evidence>
<dbReference type="FunFam" id="3.40.50.200:FF:000001">
    <property type="entry name" value="Furin 2, isoform B"/>
    <property type="match status" value="1"/>
</dbReference>
<feature type="region of interest" description="Disordered" evidence="15">
    <location>
        <begin position="634"/>
        <end position="691"/>
    </location>
</feature>
<dbReference type="Gene3D" id="2.60.120.260">
    <property type="entry name" value="Galactose-binding domain-like"/>
    <property type="match status" value="1"/>
</dbReference>
<evidence type="ECO:0000256" key="1">
    <source>
        <dbReference type="ARBA" id="ARBA00001913"/>
    </source>
</evidence>
<dbReference type="GO" id="GO:0008104">
    <property type="term" value="P:intracellular protein localization"/>
    <property type="evidence" value="ECO:0007669"/>
    <property type="project" value="UniProtKB-ARBA"/>
</dbReference>
<evidence type="ECO:0000256" key="16">
    <source>
        <dbReference type="SAM" id="Phobius"/>
    </source>
</evidence>
<dbReference type="InterPro" id="IPR036852">
    <property type="entry name" value="Peptidase_S8/S53_dom_sf"/>
</dbReference>
<dbReference type="PROSITE" id="PS00136">
    <property type="entry name" value="SUBTILASE_ASP"/>
    <property type="match status" value="1"/>
</dbReference>
<feature type="compositionally biased region" description="Basic and acidic residues" evidence="15">
    <location>
        <begin position="221"/>
        <end position="232"/>
    </location>
</feature>
<dbReference type="GO" id="GO:0000139">
    <property type="term" value="C:Golgi membrane"/>
    <property type="evidence" value="ECO:0007669"/>
    <property type="project" value="TreeGrafter"/>
</dbReference>